<dbReference type="AlphaFoldDB" id="A0A0E3PP37"/>
<dbReference type="KEGG" id="msj:MSSAC_2397"/>
<sequence length="67" mass="7941">MEFNKEDLEPIDRAIYEQNEELMNQQVATYAAWVSMGNYPYETFIENIANGSLFIESDLSETYLYWT</sequence>
<dbReference type="HOGENOM" id="CLU_2802305_0_0_2"/>
<organism evidence="1 2">
    <name type="scientific">Methanosarcina siciliae C2J</name>
    <dbReference type="NCBI Taxonomy" id="1434118"/>
    <lineage>
        <taxon>Archaea</taxon>
        <taxon>Methanobacteriati</taxon>
        <taxon>Methanobacteriota</taxon>
        <taxon>Stenosarchaea group</taxon>
        <taxon>Methanomicrobia</taxon>
        <taxon>Methanosarcinales</taxon>
        <taxon>Methanosarcinaceae</taxon>
        <taxon>Methanosarcina</taxon>
    </lineage>
</organism>
<protein>
    <submittedName>
        <fullName evidence="1">Uncharacterized protein</fullName>
    </submittedName>
</protein>
<dbReference type="GeneID" id="24872038"/>
<dbReference type="RefSeq" id="WP_156157397.1">
    <property type="nucleotide sequence ID" value="NZ_CP009508.1"/>
</dbReference>
<evidence type="ECO:0000313" key="1">
    <source>
        <dbReference type="EMBL" id="AKB36987.1"/>
    </source>
</evidence>
<accession>A0A0E3PP37</accession>
<dbReference type="EMBL" id="CP009508">
    <property type="protein sequence ID" value="AKB36987.1"/>
    <property type="molecule type" value="Genomic_DNA"/>
</dbReference>
<evidence type="ECO:0000313" key="2">
    <source>
        <dbReference type="Proteomes" id="UP000033123"/>
    </source>
</evidence>
<gene>
    <name evidence="1" type="ORF">MSSAC_2397</name>
</gene>
<dbReference type="Proteomes" id="UP000033123">
    <property type="component" value="Chromosome"/>
</dbReference>
<proteinExistence type="predicted"/>
<reference evidence="1 2" key="1">
    <citation type="submission" date="2014-07" db="EMBL/GenBank/DDBJ databases">
        <title>Methanogenic archaea and the global carbon cycle.</title>
        <authorList>
            <person name="Henriksen J.R."/>
            <person name="Luke J."/>
            <person name="Reinhart S."/>
            <person name="Benedict M.N."/>
            <person name="Youngblut N.D."/>
            <person name="Metcalf M.E."/>
            <person name="Whitaker R.J."/>
            <person name="Metcalf W.W."/>
        </authorList>
    </citation>
    <scope>NUCLEOTIDE SEQUENCE [LARGE SCALE GENOMIC DNA]</scope>
    <source>
        <strain evidence="1 2">C2J</strain>
    </source>
</reference>
<name>A0A0E3PP37_9EURY</name>
<dbReference type="PATRIC" id="fig|1434118.4.peg.3102"/>